<dbReference type="Gene3D" id="3.90.1200.10">
    <property type="match status" value="1"/>
</dbReference>
<dbReference type="Pfam" id="PF01636">
    <property type="entry name" value="APH"/>
    <property type="match status" value="1"/>
</dbReference>
<gene>
    <name evidence="2" type="ORF">KIN34_06115</name>
</gene>
<proteinExistence type="predicted"/>
<accession>A0ABS5TXN6</accession>
<dbReference type="EMBL" id="JAHBOH010000001">
    <property type="protein sequence ID" value="MBT0993861.1"/>
    <property type="molecule type" value="Genomic_DNA"/>
</dbReference>
<dbReference type="SUPFAM" id="SSF56112">
    <property type="entry name" value="Protein kinase-like (PK-like)"/>
    <property type="match status" value="1"/>
</dbReference>
<dbReference type="Gene3D" id="3.30.200.150">
    <property type="match status" value="1"/>
</dbReference>
<sequence length="321" mass="34428">MTAPDEQQPDEVRSDEVTAADVTLARAVIEPLGCAVGSVAVLGGGAMNRVLRVRGVQTDGTRFDWVVRSPLGDRWPAQFAEESWAATAAARAGVPAPRVVHVGLVGDRAVMVHEHAPDDGGPVARPWSALGEYARRLADVALDDAPDGLFTRFGRDVPRAWAQHVAHNRQALTDDDPLLRDGAYAAHQQAGLRALVDELATTRLTYGLTHGDLAPRHLVAPAAGGPPVLLDWGNASTGPSPWTDLRHVLVLARVRREVAEADLAEAAAAAGAPLDRATERVLVQLAVLQLLDVPRWALDRRPDLYQHFLDECRTGLAVLLP</sequence>
<evidence type="ECO:0000313" key="3">
    <source>
        <dbReference type="Proteomes" id="UP000722125"/>
    </source>
</evidence>
<reference evidence="2 3" key="1">
    <citation type="submission" date="2021-05" db="EMBL/GenBank/DDBJ databases">
        <title>Description of Cellulomonas sp. DKR-3 sp. nov.</title>
        <authorList>
            <person name="Dahal R.H."/>
            <person name="Chaudhary D.K."/>
        </authorList>
    </citation>
    <scope>NUCLEOTIDE SEQUENCE [LARGE SCALE GENOMIC DNA]</scope>
    <source>
        <strain evidence="2 3">DKR-3</strain>
    </source>
</reference>
<dbReference type="RefSeq" id="WP_214348115.1">
    <property type="nucleotide sequence ID" value="NZ_JAHBOH010000001.1"/>
</dbReference>
<name>A0ABS5TXN6_9CELL</name>
<comment type="caution">
    <text evidence="2">The sequence shown here is derived from an EMBL/GenBank/DDBJ whole genome shotgun (WGS) entry which is preliminary data.</text>
</comment>
<organism evidence="2 3">
    <name type="scientific">Cellulomonas fulva</name>
    <dbReference type="NCBI Taxonomy" id="2835530"/>
    <lineage>
        <taxon>Bacteria</taxon>
        <taxon>Bacillati</taxon>
        <taxon>Actinomycetota</taxon>
        <taxon>Actinomycetes</taxon>
        <taxon>Micrococcales</taxon>
        <taxon>Cellulomonadaceae</taxon>
        <taxon>Cellulomonas</taxon>
    </lineage>
</organism>
<evidence type="ECO:0000313" key="2">
    <source>
        <dbReference type="EMBL" id="MBT0993861.1"/>
    </source>
</evidence>
<dbReference type="InterPro" id="IPR002575">
    <property type="entry name" value="Aminoglycoside_PTrfase"/>
</dbReference>
<dbReference type="InterPro" id="IPR011009">
    <property type="entry name" value="Kinase-like_dom_sf"/>
</dbReference>
<keyword evidence="3" id="KW-1185">Reference proteome</keyword>
<feature type="domain" description="Aminoglycoside phosphotransferase" evidence="1">
    <location>
        <begin position="40"/>
        <end position="271"/>
    </location>
</feature>
<dbReference type="Proteomes" id="UP000722125">
    <property type="component" value="Unassembled WGS sequence"/>
</dbReference>
<evidence type="ECO:0000259" key="1">
    <source>
        <dbReference type="Pfam" id="PF01636"/>
    </source>
</evidence>
<protein>
    <submittedName>
        <fullName evidence="2">Phosphotransferase</fullName>
    </submittedName>
</protein>